<gene>
    <name evidence="5" type="ORF">CLODIP_2_CD08466</name>
</gene>
<dbReference type="AlphaFoldDB" id="A0A8S1DCF5"/>
<dbReference type="PANTHER" id="PTHR12236">
    <property type="entry name" value="STRUCTURAL CONTITUENT OF CUTICLE"/>
    <property type="match status" value="1"/>
</dbReference>
<proteinExistence type="predicted"/>
<dbReference type="GO" id="GO:0005615">
    <property type="term" value="C:extracellular space"/>
    <property type="evidence" value="ECO:0007669"/>
    <property type="project" value="TreeGrafter"/>
</dbReference>
<evidence type="ECO:0000313" key="5">
    <source>
        <dbReference type="EMBL" id="CAB3380168.1"/>
    </source>
</evidence>
<accession>A0A8S1DCF5</accession>
<evidence type="ECO:0000256" key="1">
    <source>
        <dbReference type="ARBA" id="ARBA00022460"/>
    </source>
</evidence>
<feature type="signal peptide" evidence="4">
    <location>
        <begin position="1"/>
        <end position="19"/>
    </location>
</feature>
<dbReference type="PANTHER" id="PTHR12236:SF95">
    <property type="entry name" value="CUTICULAR PROTEIN 76BD, ISOFORM C-RELATED"/>
    <property type="match status" value="1"/>
</dbReference>
<comment type="caution">
    <text evidence="5">The sequence shown here is derived from an EMBL/GenBank/DDBJ whole genome shotgun (WGS) entry which is preliminary data.</text>
</comment>
<dbReference type="InterPro" id="IPR051217">
    <property type="entry name" value="Insect_Cuticle_Struc_Prot"/>
</dbReference>
<protein>
    <submittedName>
        <fullName evidence="5">Uncharacterized protein</fullName>
    </submittedName>
</protein>
<sequence>MTTLKISAAVLLLATAACAQLGGGKGGVGEQQGYGHGGYYHTPHYNYEYGVTDTKTGDSKRHKETREGDSTHGEYSFTESDGTVRTVKYQVNGKSGFVATVSHSGHSKHPAQYTQYYNAPAEKQEEQPAKPIVLQDNEDNVPVAVAPAPAHFTQAWAAQQQQQEHVPQQQHVPQQPQIPLQQYVPQYQYVPQQQQQQQYVPEVAAPAHANAGNREIYGVPLRYLPPPSAAPAPVHDGSSQQVPSGVPAQQHGQYALQGAGYYNVGDNKNNGLLSLNNGPDVASLFAAYEQAGLGYGKGVVAQGGLGGAQGGLHNSYGLGGSSYEIAENDASGEKDKEETPVRAPVKEQPVQGGQEVAQGLRALNGYGKGGLTLATFGTAQKEFGQGAIAAQGVDFGNFKGAGLEGFGGNYGGYQFSQAELAKALEGYEGLKGAGQFSFDGAKDGYAGFSKSLNGFRPIFNGKGSYGGLDEYAGVQADAPKAEVVKSRPVPIVKSVRYIPAVKIPKVLRPVTLIHH</sequence>
<dbReference type="OrthoDB" id="7740579at2759"/>
<evidence type="ECO:0000313" key="6">
    <source>
        <dbReference type="Proteomes" id="UP000494165"/>
    </source>
</evidence>
<dbReference type="InterPro" id="IPR000618">
    <property type="entry name" value="Insect_cuticle"/>
</dbReference>
<keyword evidence="6" id="KW-1185">Reference proteome</keyword>
<feature type="compositionally biased region" description="Basic and acidic residues" evidence="3">
    <location>
        <begin position="55"/>
        <end position="72"/>
    </location>
</feature>
<dbReference type="EMBL" id="CADEPI010000202">
    <property type="protein sequence ID" value="CAB3380168.1"/>
    <property type="molecule type" value="Genomic_DNA"/>
</dbReference>
<dbReference type="PROSITE" id="PS51155">
    <property type="entry name" value="CHIT_BIND_RR_2"/>
    <property type="match status" value="1"/>
</dbReference>
<feature type="region of interest" description="Disordered" evidence="3">
    <location>
        <begin position="52"/>
        <end position="76"/>
    </location>
</feature>
<name>A0A8S1DCF5_9INSE</name>
<feature type="chain" id="PRO_5035943498" evidence="4">
    <location>
        <begin position="20"/>
        <end position="515"/>
    </location>
</feature>
<dbReference type="Pfam" id="PF00379">
    <property type="entry name" value="Chitin_bind_4"/>
    <property type="match status" value="1"/>
</dbReference>
<reference evidence="5 6" key="1">
    <citation type="submission" date="2020-04" db="EMBL/GenBank/DDBJ databases">
        <authorList>
            <person name="Alioto T."/>
            <person name="Alioto T."/>
            <person name="Gomez Garrido J."/>
        </authorList>
    </citation>
    <scope>NUCLEOTIDE SEQUENCE [LARGE SCALE GENOMIC DNA]</scope>
</reference>
<feature type="region of interest" description="Disordered" evidence="3">
    <location>
        <begin position="328"/>
        <end position="353"/>
    </location>
</feature>
<feature type="region of interest" description="Disordered" evidence="3">
    <location>
        <begin position="227"/>
        <end position="249"/>
    </location>
</feature>
<evidence type="ECO:0000256" key="2">
    <source>
        <dbReference type="PROSITE-ProRule" id="PRU00497"/>
    </source>
</evidence>
<dbReference type="GO" id="GO:0031012">
    <property type="term" value="C:extracellular matrix"/>
    <property type="evidence" value="ECO:0007669"/>
    <property type="project" value="TreeGrafter"/>
</dbReference>
<keyword evidence="1 2" id="KW-0193">Cuticle</keyword>
<evidence type="ECO:0000256" key="4">
    <source>
        <dbReference type="SAM" id="SignalP"/>
    </source>
</evidence>
<keyword evidence="4" id="KW-0732">Signal</keyword>
<evidence type="ECO:0000256" key="3">
    <source>
        <dbReference type="SAM" id="MobiDB-lite"/>
    </source>
</evidence>
<dbReference type="Proteomes" id="UP000494165">
    <property type="component" value="Unassembled WGS sequence"/>
</dbReference>
<feature type="compositionally biased region" description="Basic and acidic residues" evidence="3">
    <location>
        <begin position="331"/>
        <end position="340"/>
    </location>
</feature>
<dbReference type="PROSITE" id="PS51257">
    <property type="entry name" value="PROKAR_LIPOPROTEIN"/>
    <property type="match status" value="1"/>
</dbReference>
<dbReference type="GO" id="GO:0042302">
    <property type="term" value="F:structural constituent of cuticle"/>
    <property type="evidence" value="ECO:0007669"/>
    <property type="project" value="UniProtKB-UniRule"/>
</dbReference>
<organism evidence="5 6">
    <name type="scientific">Cloeon dipterum</name>
    <dbReference type="NCBI Taxonomy" id="197152"/>
    <lineage>
        <taxon>Eukaryota</taxon>
        <taxon>Metazoa</taxon>
        <taxon>Ecdysozoa</taxon>
        <taxon>Arthropoda</taxon>
        <taxon>Hexapoda</taxon>
        <taxon>Insecta</taxon>
        <taxon>Pterygota</taxon>
        <taxon>Palaeoptera</taxon>
        <taxon>Ephemeroptera</taxon>
        <taxon>Pisciforma</taxon>
        <taxon>Baetidae</taxon>
        <taxon>Cloeon</taxon>
    </lineage>
</organism>